<dbReference type="EMBL" id="OX459118">
    <property type="protein sequence ID" value="CAI9090459.1"/>
    <property type="molecule type" value="Genomic_DNA"/>
</dbReference>
<dbReference type="InterPro" id="IPR000116">
    <property type="entry name" value="HMGA"/>
</dbReference>
<organism evidence="4 5">
    <name type="scientific">Oldenlandia corymbosa var. corymbosa</name>
    <dbReference type="NCBI Taxonomy" id="529605"/>
    <lineage>
        <taxon>Eukaryota</taxon>
        <taxon>Viridiplantae</taxon>
        <taxon>Streptophyta</taxon>
        <taxon>Embryophyta</taxon>
        <taxon>Tracheophyta</taxon>
        <taxon>Spermatophyta</taxon>
        <taxon>Magnoliopsida</taxon>
        <taxon>eudicotyledons</taxon>
        <taxon>Gunneridae</taxon>
        <taxon>Pentapetalae</taxon>
        <taxon>asterids</taxon>
        <taxon>lamiids</taxon>
        <taxon>Gentianales</taxon>
        <taxon>Rubiaceae</taxon>
        <taxon>Rubioideae</taxon>
        <taxon>Spermacoceae</taxon>
        <taxon>Hedyotis-Oldenlandia complex</taxon>
        <taxon>Oldenlandia</taxon>
    </lineage>
</organism>
<evidence type="ECO:0000256" key="1">
    <source>
        <dbReference type="ARBA" id="ARBA00022737"/>
    </source>
</evidence>
<gene>
    <name evidence="4" type="ORF">OLC1_LOCUS2618</name>
</gene>
<keyword evidence="5" id="KW-1185">Reference proteome</keyword>
<dbReference type="PANTHER" id="PTHR45786">
    <property type="entry name" value="DNA BINDING PROTEIN-LIKE"/>
    <property type="match status" value="1"/>
</dbReference>
<dbReference type="Proteomes" id="UP001161247">
    <property type="component" value="Chromosome 1"/>
</dbReference>
<feature type="compositionally biased region" description="Polar residues" evidence="3">
    <location>
        <begin position="72"/>
        <end position="106"/>
    </location>
</feature>
<dbReference type="AlphaFoldDB" id="A0AAV1C727"/>
<dbReference type="InterPro" id="IPR017956">
    <property type="entry name" value="AT_hook_DNA-bd_motif"/>
</dbReference>
<evidence type="ECO:0000256" key="2">
    <source>
        <dbReference type="ARBA" id="ARBA00023125"/>
    </source>
</evidence>
<feature type="compositionally biased region" description="Basic and acidic residues" evidence="3">
    <location>
        <begin position="11"/>
        <end position="21"/>
    </location>
</feature>
<evidence type="ECO:0000256" key="3">
    <source>
        <dbReference type="SAM" id="MobiDB-lite"/>
    </source>
</evidence>
<accession>A0AAV1C727</accession>
<sequence length="523" mass="58598">MDSNTIRRNKRATETPAEKACRLLKRRTTKQSNKLPTSEDGQPNSTSTVTKRKYVRKAPLGHVETDIWEPSNPVTSNGVQDHVSSTHEMNQNKNAQTNSTMDTTATEPLPMIANKGSQQSYAPATTTNRGRGRPRGSRNATIKPNKRPAATSPTEPVPMPRPRGRPKGSKNKKQPCETNKGKEHAAVVDVPSCKPGRPKGSKSSNILPRKRPVETIPTELLHLPHAPKCEHCGAHGFYKEPPNFCCGGGKISLQLSEMPEDLVELFTGTDEASVQFRKEVRSYNNNLAFTSLGANYDRELVKNIKGVYTFKVNSQVYHYLHSLKPGEGKNPRGIQLYFYDSEEELKARLSQPHNRMAEETLSRLMDILKNNPYWKFLKDLRDEPNLDSKIIVLNTSPVLDQRKYNPPKSTEVAAIFTNTSSVAVDKSVHIQIYDKFNKKYRIKHFAGCYNTLMYPLLFPAGDTGWHNGIEKNPKKQKRSIGATPANSLPPDIDTAAKLVALENKGTSPMHFYFSIQYSTTETK</sequence>
<dbReference type="PANTHER" id="PTHR45786:SF78">
    <property type="entry name" value="ATP-DEPENDENT DNA HELICASE"/>
    <property type="match status" value="1"/>
</dbReference>
<protein>
    <submittedName>
        <fullName evidence="4">OLC1v1025236C1</fullName>
    </submittedName>
</protein>
<reference evidence="4" key="1">
    <citation type="submission" date="2023-03" db="EMBL/GenBank/DDBJ databases">
        <authorList>
            <person name="Julca I."/>
        </authorList>
    </citation>
    <scope>NUCLEOTIDE SEQUENCE</scope>
</reference>
<keyword evidence="2" id="KW-0238">DNA-binding</keyword>
<name>A0AAV1C727_OLDCO</name>
<feature type="region of interest" description="Disordered" evidence="3">
    <location>
        <begin position="1"/>
        <end position="207"/>
    </location>
</feature>
<evidence type="ECO:0000313" key="5">
    <source>
        <dbReference type="Proteomes" id="UP001161247"/>
    </source>
</evidence>
<feature type="compositionally biased region" description="Polar residues" evidence="3">
    <location>
        <begin position="30"/>
        <end position="49"/>
    </location>
</feature>
<evidence type="ECO:0000313" key="4">
    <source>
        <dbReference type="EMBL" id="CAI9090459.1"/>
    </source>
</evidence>
<keyword evidence="1" id="KW-0677">Repeat</keyword>
<feature type="compositionally biased region" description="Basic residues" evidence="3">
    <location>
        <begin position="162"/>
        <end position="173"/>
    </location>
</feature>
<dbReference type="PRINTS" id="PR00930">
    <property type="entry name" value="HIGHMOBLTYIY"/>
</dbReference>
<dbReference type="GO" id="GO:0000785">
    <property type="term" value="C:chromatin"/>
    <property type="evidence" value="ECO:0007669"/>
    <property type="project" value="InterPro"/>
</dbReference>
<dbReference type="GO" id="GO:0003677">
    <property type="term" value="F:DNA binding"/>
    <property type="evidence" value="ECO:0007669"/>
    <property type="project" value="UniProtKB-KW"/>
</dbReference>
<dbReference type="GO" id="GO:0005634">
    <property type="term" value="C:nucleus"/>
    <property type="evidence" value="ECO:0007669"/>
    <property type="project" value="InterPro"/>
</dbReference>
<dbReference type="GO" id="GO:0006355">
    <property type="term" value="P:regulation of DNA-templated transcription"/>
    <property type="evidence" value="ECO:0007669"/>
    <property type="project" value="InterPro"/>
</dbReference>
<feature type="region of interest" description="Disordered" evidence="3">
    <location>
        <begin position="468"/>
        <end position="488"/>
    </location>
</feature>
<proteinExistence type="predicted"/>
<dbReference type="SMART" id="SM00384">
    <property type="entry name" value="AT_hook"/>
    <property type="match status" value="3"/>
</dbReference>